<organism evidence="3">
    <name type="scientific">hydrothermal vent metagenome</name>
    <dbReference type="NCBI Taxonomy" id="652676"/>
    <lineage>
        <taxon>unclassified sequences</taxon>
        <taxon>metagenomes</taxon>
        <taxon>ecological metagenomes</taxon>
    </lineage>
</organism>
<gene>
    <name evidence="2" type="ORF">MNB_SUP05-12-929</name>
    <name evidence="3" type="ORF">MNB_SUP05-7-183</name>
</gene>
<accession>A0A1W1DWN3</accession>
<reference evidence="3" key="1">
    <citation type="submission" date="2016-10" db="EMBL/GenBank/DDBJ databases">
        <authorList>
            <person name="de Groot N.N."/>
        </authorList>
    </citation>
    <scope>NUCLEOTIDE SEQUENCE</scope>
</reference>
<keyword evidence="1" id="KW-0472">Membrane</keyword>
<dbReference type="AlphaFoldDB" id="A0A1W1DWN3"/>
<proteinExistence type="predicted"/>
<evidence type="ECO:0000256" key="1">
    <source>
        <dbReference type="SAM" id="Phobius"/>
    </source>
</evidence>
<protein>
    <recommendedName>
        <fullName evidence="4">DUF2798 domain-containing protein</fullName>
    </recommendedName>
</protein>
<feature type="transmembrane region" description="Helical" evidence="1">
    <location>
        <begin position="7"/>
        <end position="28"/>
    </location>
</feature>
<dbReference type="EMBL" id="FPHW01000253">
    <property type="protein sequence ID" value="SFV86130.1"/>
    <property type="molecule type" value="Genomic_DNA"/>
</dbReference>
<dbReference type="EMBL" id="FPHT01000034">
    <property type="protein sequence ID" value="SFV79954.1"/>
    <property type="molecule type" value="Genomic_DNA"/>
</dbReference>
<name>A0A1W1DWN3_9ZZZZ</name>
<dbReference type="Pfam" id="PF11391">
    <property type="entry name" value="DUF2798"/>
    <property type="match status" value="1"/>
</dbReference>
<keyword evidence="1" id="KW-1133">Transmembrane helix</keyword>
<keyword evidence="1" id="KW-0812">Transmembrane</keyword>
<evidence type="ECO:0008006" key="4">
    <source>
        <dbReference type="Google" id="ProtNLM"/>
    </source>
</evidence>
<evidence type="ECO:0000313" key="2">
    <source>
        <dbReference type="EMBL" id="SFV79954.1"/>
    </source>
</evidence>
<dbReference type="InterPro" id="IPR021529">
    <property type="entry name" value="DUF2798"/>
</dbReference>
<feature type="transmembrane region" description="Helical" evidence="1">
    <location>
        <begin position="40"/>
        <end position="62"/>
    </location>
</feature>
<evidence type="ECO:0000313" key="3">
    <source>
        <dbReference type="EMBL" id="SFV86130.1"/>
    </source>
</evidence>
<sequence length="72" mass="8378">MEKKVHLIFSIVMSLFMISIMSFVVTYLNIGWTDQTIEKWLSSFVIAWIVGFPLLYIFGPIFKKAIMKSLSK</sequence>